<reference evidence="2" key="2">
    <citation type="submission" date="2017-06" db="EMBL/GenBank/DDBJ databases">
        <title>WGS assembly of Brachypodium distachyon.</title>
        <authorList>
            <consortium name="The International Brachypodium Initiative"/>
            <person name="Lucas S."/>
            <person name="Harmon-Smith M."/>
            <person name="Lail K."/>
            <person name="Tice H."/>
            <person name="Grimwood J."/>
            <person name="Bruce D."/>
            <person name="Barry K."/>
            <person name="Shu S."/>
            <person name="Lindquist E."/>
            <person name="Wang M."/>
            <person name="Pitluck S."/>
            <person name="Vogel J.P."/>
            <person name="Garvin D.F."/>
            <person name="Mockler T.C."/>
            <person name="Schmutz J."/>
            <person name="Rokhsar D."/>
            <person name="Bevan M.W."/>
        </authorList>
    </citation>
    <scope>NUCLEOTIDE SEQUENCE</scope>
    <source>
        <strain evidence="2">Bd21</strain>
    </source>
</reference>
<dbReference type="EMBL" id="CM000880">
    <property type="protein sequence ID" value="KQK17579.1"/>
    <property type="molecule type" value="Genomic_DNA"/>
</dbReference>
<proteinExistence type="predicted"/>
<evidence type="ECO:0000313" key="2">
    <source>
        <dbReference type="EMBL" id="KQK17579.1"/>
    </source>
</evidence>
<dbReference type="ExpressionAtlas" id="A0A0Q3JIS0">
    <property type="expression patterns" value="baseline"/>
</dbReference>
<evidence type="ECO:0000313" key="3">
    <source>
        <dbReference type="EnsemblPlants" id="KQK17579"/>
    </source>
</evidence>
<keyword evidence="4" id="KW-1185">Reference proteome</keyword>
<feature type="region of interest" description="Disordered" evidence="1">
    <location>
        <begin position="103"/>
        <end position="127"/>
    </location>
</feature>
<organism evidence="2">
    <name type="scientific">Brachypodium distachyon</name>
    <name type="common">Purple false brome</name>
    <name type="synonym">Trachynia distachya</name>
    <dbReference type="NCBI Taxonomy" id="15368"/>
    <lineage>
        <taxon>Eukaryota</taxon>
        <taxon>Viridiplantae</taxon>
        <taxon>Streptophyta</taxon>
        <taxon>Embryophyta</taxon>
        <taxon>Tracheophyta</taxon>
        <taxon>Spermatophyta</taxon>
        <taxon>Magnoliopsida</taxon>
        <taxon>Liliopsida</taxon>
        <taxon>Poales</taxon>
        <taxon>Poaceae</taxon>
        <taxon>BOP clade</taxon>
        <taxon>Pooideae</taxon>
        <taxon>Stipodae</taxon>
        <taxon>Brachypodieae</taxon>
        <taxon>Brachypodium</taxon>
    </lineage>
</organism>
<dbReference type="EnsemblPlants" id="KQK17579">
    <property type="protein sequence ID" value="KQK17579"/>
    <property type="gene ID" value="BRADI_1g35454v3"/>
</dbReference>
<protein>
    <submittedName>
        <fullName evidence="2 3">Uncharacterized protein</fullName>
    </submittedName>
</protein>
<feature type="compositionally biased region" description="Low complexity" evidence="1">
    <location>
        <begin position="112"/>
        <end position="127"/>
    </location>
</feature>
<gene>
    <name evidence="2" type="ORF">BRADI_1g35454v3</name>
</gene>
<name>A0A0Q3JIS0_BRADI</name>
<accession>A0A0Q3JIS0</accession>
<dbReference type="InParanoid" id="A0A0Q3JIS0"/>
<feature type="region of interest" description="Disordered" evidence="1">
    <location>
        <begin position="37"/>
        <end position="61"/>
    </location>
</feature>
<dbReference type="Gramene" id="KQK17579">
    <property type="protein sequence ID" value="KQK17579"/>
    <property type="gene ID" value="BRADI_1g35454v3"/>
</dbReference>
<evidence type="ECO:0000256" key="1">
    <source>
        <dbReference type="SAM" id="MobiDB-lite"/>
    </source>
</evidence>
<reference evidence="2 3" key="1">
    <citation type="journal article" date="2010" name="Nature">
        <title>Genome sequencing and analysis of the model grass Brachypodium distachyon.</title>
        <authorList>
            <consortium name="International Brachypodium Initiative"/>
        </authorList>
    </citation>
    <scope>NUCLEOTIDE SEQUENCE [LARGE SCALE GENOMIC DNA]</scope>
    <source>
        <strain evidence="2 3">Bd21</strain>
    </source>
</reference>
<evidence type="ECO:0000313" key="4">
    <source>
        <dbReference type="Proteomes" id="UP000008810"/>
    </source>
</evidence>
<feature type="region of interest" description="Disordered" evidence="1">
    <location>
        <begin position="188"/>
        <end position="215"/>
    </location>
</feature>
<feature type="compositionally biased region" description="Polar residues" evidence="1">
    <location>
        <begin position="201"/>
        <end position="212"/>
    </location>
</feature>
<dbReference type="Proteomes" id="UP000008810">
    <property type="component" value="Chromosome 1"/>
</dbReference>
<reference evidence="3" key="3">
    <citation type="submission" date="2018-08" db="UniProtKB">
        <authorList>
            <consortium name="EnsemblPlants"/>
        </authorList>
    </citation>
    <scope>IDENTIFICATION</scope>
    <source>
        <strain evidence="3">cv. Bd21</strain>
    </source>
</reference>
<dbReference type="AlphaFoldDB" id="A0A0Q3JIS0"/>
<sequence length="283" mass="30386">MRPGHESRVTPITLDQEESGTTLRVVPHFSWNPLVSAPSPATTPSPTPLAAAPSSRSTLLPTSRLHPRTLRSLLRLPRLSASSSCRASVLKIKSWPWLGLPSGGGSEEIRWRGSSSGGAEARSGRATAEMVDAEAMAVVRDGCTWRGGSSAPSTWRNSALPCTTRCCPVDGEAGSQLHHPLLPEDQSCPKQCPSLAPSPPSTTHVAGKSASQAKALPSTEHIHVKLLWSNKDQRTHGAIKMYELDHLDCFRFWKPSCFIGRGFIPHWTRGEQGAAGRGGLELA</sequence>
<feature type="compositionally biased region" description="Low complexity" evidence="1">
    <location>
        <begin position="48"/>
        <end position="61"/>
    </location>
</feature>